<dbReference type="Pfam" id="PF05065">
    <property type="entry name" value="Phage_capsid"/>
    <property type="match status" value="1"/>
</dbReference>
<gene>
    <name evidence="3" type="ORF">GCM10011529_01030</name>
</gene>
<evidence type="ECO:0000256" key="1">
    <source>
        <dbReference type="ARBA" id="ARBA00004328"/>
    </source>
</evidence>
<evidence type="ECO:0000313" key="3">
    <source>
        <dbReference type="EMBL" id="GGD98739.1"/>
    </source>
</evidence>
<evidence type="ECO:0000313" key="4">
    <source>
        <dbReference type="Proteomes" id="UP000635071"/>
    </source>
</evidence>
<reference evidence="3" key="1">
    <citation type="journal article" date="2014" name="Int. J. Syst. Evol. Microbiol.">
        <title>Complete genome sequence of Corynebacterium casei LMG S-19264T (=DSM 44701T), isolated from a smear-ripened cheese.</title>
        <authorList>
            <consortium name="US DOE Joint Genome Institute (JGI-PGF)"/>
            <person name="Walter F."/>
            <person name="Albersmeier A."/>
            <person name="Kalinowski J."/>
            <person name="Ruckert C."/>
        </authorList>
    </citation>
    <scope>NUCLEOTIDE SEQUENCE</scope>
    <source>
        <strain evidence="3">CGMCC 1.15519</strain>
    </source>
</reference>
<keyword evidence="4" id="KW-1185">Reference proteome</keyword>
<dbReference type="AlphaFoldDB" id="A0A917E385"/>
<dbReference type="InterPro" id="IPR024455">
    <property type="entry name" value="Phage_capsid"/>
</dbReference>
<feature type="domain" description="Phage capsid-like C-terminal" evidence="2">
    <location>
        <begin position="83"/>
        <end position="370"/>
    </location>
</feature>
<reference evidence="3" key="2">
    <citation type="submission" date="2020-09" db="EMBL/GenBank/DDBJ databases">
        <authorList>
            <person name="Sun Q."/>
            <person name="Zhou Y."/>
        </authorList>
    </citation>
    <scope>NUCLEOTIDE SEQUENCE</scope>
    <source>
        <strain evidence="3">CGMCC 1.15519</strain>
    </source>
</reference>
<protein>
    <submittedName>
        <fullName evidence="3">Phage capsid protein</fullName>
    </submittedName>
</protein>
<dbReference type="Gene3D" id="3.30.2320.10">
    <property type="entry name" value="hypothetical protein PF0899 domain"/>
    <property type="match status" value="1"/>
</dbReference>
<comment type="caution">
    <text evidence="3">The sequence shown here is derived from an EMBL/GenBank/DDBJ whole genome shotgun (WGS) entry which is preliminary data.</text>
</comment>
<dbReference type="SUPFAM" id="SSF56563">
    <property type="entry name" value="Major capsid protein gp5"/>
    <property type="match status" value="1"/>
</dbReference>
<proteinExistence type="predicted"/>
<dbReference type="EMBL" id="BMJM01000001">
    <property type="protein sequence ID" value="GGD98739.1"/>
    <property type="molecule type" value="Genomic_DNA"/>
</dbReference>
<dbReference type="NCBIfam" id="TIGR01554">
    <property type="entry name" value="major_cap_HK97"/>
    <property type="match status" value="1"/>
</dbReference>
<organism evidence="3 4">
    <name type="scientific">Sandarakinorhabdus glacialis</name>
    <dbReference type="NCBI Taxonomy" id="1614636"/>
    <lineage>
        <taxon>Bacteria</taxon>
        <taxon>Pseudomonadati</taxon>
        <taxon>Pseudomonadota</taxon>
        <taxon>Alphaproteobacteria</taxon>
        <taxon>Sphingomonadales</taxon>
        <taxon>Sphingosinicellaceae</taxon>
        <taxon>Sandarakinorhabdus</taxon>
    </lineage>
</organism>
<dbReference type="Proteomes" id="UP000635071">
    <property type="component" value="Unassembled WGS sequence"/>
</dbReference>
<comment type="subcellular location">
    <subcellularLocation>
        <location evidence="1">Virion</location>
    </subcellularLocation>
</comment>
<dbReference type="InterPro" id="IPR054612">
    <property type="entry name" value="Phage_capsid-like_C"/>
</dbReference>
<name>A0A917E385_9SPHN</name>
<accession>A0A917E385</accession>
<sequence>MTYETKADALDGVFDGAVNEAGEMASLRAEMTRLSGLVTARSVERPALAGAKNDGFGGGYLRMGNQEGSEGVKSATIGTGPKGGVAVPIEIDAVIDRVLRAQSPIRSIAQVVDIGSANYRKLITTTGVVSGWVSETASRAETDTPDFAEIAPPMGELYANPAASQAMLDDAMFNVESWLGEEIGREFARAEGVAFVTGDGVNKPRGFLTVPNSVLGDATRAFGTLQFVTSGAAGGFAASNPQDKLIDLVHALAAPYRQGASWVMNSATLARVRKMKDLDGAFLWQPALAADQPATLLGYPVIEADAMPDVAADSLSIAFGNFQAGYLVAQRRETVVLRDPFSNKPFVHFYATKRVGGVVVDSRAIKLMKFSV</sequence>
<dbReference type="RefSeq" id="WP_188760965.1">
    <property type="nucleotide sequence ID" value="NZ_BMJM01000001.1"/>
</dbReference>
<evidence type="ECO:0000259" key="2">
    <source>
        <dbReference type="Pfam" id="PF05065"/>
    </source>
</evidence>